<dbReference type="Proteomes" id="UP000033588">
    <property type="component" value="Unassembled WGS sequence"/>
</dbReference>
<sequence>MSNKLKRPCRDEFRHFTKVPTRFGDNDSFGHVNNVVYYSYCESAITAFLVEQGTLDIANSPVIGLIVNSGCTYFASIGFPDQINVAMKISRLGNSSARYELALFRNDEHEAAAAAHIVYVYVDRASNTSVPIPETVRCVLARLAD</sequence>
<dbReference type="InterPro" id="IPR050563">
    <property type="entry name" value="4-hydroxybenzoyl-CoA_TE"/>
</dbReference>
<dbReference type="InterPro" id="IPR029069">
    <property type="entry name" value="HotDog_dom_sf"/>
</dbReference>
<evidence type="ECO:0000256" key="1">
    <source>
        <dbReference type="ARBA" id="ARBA00005953"/>
    </source>
</evidence>
<evidence type="ECO:0000313" key="4">
    <source>
        <dbReference type="Proteomes" id="UP000033588"/>
    </source>
</evidence>
<protein>
    <submittedName>
        <fullName evidence="3">Thioesterase</fullName>
    </submittedName>
</protein>
<organism evidence="3 4">
    <name type="scientific">Pseudomonas fluorescens</name>
    <dbReference type="NCBI Taxonomy" id="294"/>
    <lineage>
        <taxon>Bacteria</taxon>
        <taxon>Pseudomonadati</taxon>
        <taxon>Pseudomonadota</taxon>
        <taxon>Gammaproteobacteria</taxon>
        <taxon>Pseudomonadales</taxon>
        <taxon>Pseudomonadaceae</taxon>
        <taxon>Pseudomonas</taxon>
    </lineage>
</organism>
<accession>A0A0F4TZE2</accession>
<dbReference type="CDD" id="cd00586">
    <property type="entry name" value="4HBT"/>
    <property type="match status" value="1"/>
</dbReference>
<comment type="similarity">
    <text evidence="1">Belongs to the 4-hydroxybenzoyl-CoA thioesterase family.</text>
</comment>
<dbReference type="AlphaFoldDB" id="A0A0F4TZE2"/>
<dbReference type="PANTHER" id="PTHR31793:SF27">
    <property type="entry name" value="NOVEL THIOESTERASE SUPERFAMILY DOMAIN AND SAPOSIN A-TYPE DOMAIN CONTAINING PROTEIN (0610012H03RIK)"/>
    <property type="match status" value="1"/>
</dbReference>
<dbReference type="PANTHER" id="PTHR31793">
    <property type="entry name" value="4-HYDROXYBENZOYL-COA THIOESTERASE FAMILY MEMBER"/>
    <property type="match status" value="1"/>
</dbReference>
<dbReference type="OrthoDB" id="9799036at2"/>
<keyword evidence="2" id="KW-0378">Hydrolase</keyword>
<dbReference type="EMBL" id="LACC01000006">
    <property type="protein sequence ID" value="KJZ49701.1"/>
    <property type="molecule type" value="Genomic_DNA"/>
</dbReference>
<dbReference type="SUPFAM" id="SSF54637">
    <property type="entry name" value="Thioesterase/thiol ester dehydrase-isomerase"/>
    <property type="match status" value="1"/>
</dbReference>
<dbReference type="Gene3D" id="3.10.129.10">
    <property type="entry name" value="Hotdog Thioesterase"/>
    <property type="match status" value="1"/>
</dbReference>
<proteinExistence type="inferred from homology"/>
<evidence type="ECO:0000256" key="2">
    <source>
        <dbReference type="ARBA" id="ARBA00022801"/>
    </source>
</evidence>
<comment type="caution">
    <text evidence="3">The sequence shown here is derived from an EMBL/GenBank/DDBJ whole genome shotgun (WGS) entry which is preliminary data.</text>
</comment>
<evidence type="ECO:0000313" key="3">
    <source>
        <dbReference type="EMBL" id="KJZ49701.1"/>
    </source>
</evidence>
<gene>
    <name evidence="3" type="ORF">VC35_04410</name>
</gene>
<dbReference type="GO" id="GO:0047617">
    <property type="term" value="F:fatty acyl-CoA hydrolase activity"/>
    <property type="evidence" value="ECO:0007669"/>
    <property type="project" value="TreeGrafter"/>
</dbReference>
<dbReference type="Pfam" id="PF13279">
    <property type="entry name" value="4HBT_2"/>
    <property type="match status" value="1"/>
</dbReference>
<reference evidence="3 4" key="1">
    <citation type="submission" date="2015-03" db="EMBL/GenBank/DDBJ databases">
        <title>Comparative genomics of Pseudomonas insights into diversity of traits involved in vanlence and defense.</title>
        <authorList>
            <person name="Qin Y."/>
        </authorList>
    </citation>
    <scope>NUCLEOTIDE SEQUENCE [LARGE SCALE GENOMIC DNA]</scope>
    <source>
        <strain evidence="3 4">C8</strain>
    </source>
</reference>
<name>A0A0F4TZE2_PSEFL</name>
<dbReference type="RefSeq" id="WP_046038011.1">
    <property type="nucleotide sequence ID" value="NZ_LACC01000006.1"/>
</dbReference>
<dbReference type="PATRIC" id="fig|294.132.peg.5377"/>